<evidence type="ECO:0000256" key="5">
    <source>
        <dbReference type="ARBA" id="ARBA00023288"/>
    </source>
</evidence>
<accession>A0A7I7PJX2</accession>
<dbReference type="EMBL" id="AP022583">
    <property type="protein sequence ID" value="BBY08820.1"/>
    <property type="molecule type" value="Genomic_DNA"/>
</dbReference>
<evidence type="ECO:0000256" key="3">
    <source>
        <dbReference type="ARBA" id="ARBA00023136"/>
    </source>
</evidence>
<sequence>MQMEVWVSAASRNRDVRGGHRRCRLRMLAVAKCVSHKAARVTVGGSAHTTRAPRCSQLQSFWTVDIAGRPGNVEAVVLLRGNRAIPKWVKISDFDGFADSFWQGGVGDAAAHLAHNTLTVTGIAYGINSAHPNKVITTDFKITADC</sequence>
<reference evidence="6 7" key="1">
    <citation type="journal article" date="2019" name="Emerg. Microbes Infect.">
        <title>Comprehensive subspecies identification of 175 nontuberculous mycobacteria species based on 7547 genomic profiles.</title>
        <authorList>
            <person name="Matsumoto Y."/>
            <person name="Kinjo T."/>
            <person name="Motooka D."/>
            <person name="Nabeya D."/>
            <person name="Jung N."/>
            <person name="Uechi K."/>
            <person name="Horii T."/>
            <person name="Iida T."/>
            <person name="Fujita J."/>
            <person name="Nakamura S."/>
        </authorList>
    </citation>
    <scope>NUCLEOTIDE SEQUENCE [LARGE SCALE GENOMIC DNA]</scope>
    <source>
        <strain evidence="6 7">JCM 16367</strain>
    </source>
</reference>
<dbReference type="KEGG" id="mnv:MNVI_41380"/>
<evidence type="ECO:0000313" key="7">
    <source>
        <dbReference type="Proteomes" id="UP000466894"/>
    </source>
</evidence>
<keyword evidence="5" id="KW-0449">Lipoprotein</keyword>
<keyword evidence="4" id="KW-0564">Palmitate</keyword>
<keyword evidence="1" id="KW-1003">Cell membrane</keyword>
<keyword evidence="2" id="KW-0732">Signal</keyword>
<evidence type="ECO:0000256" key="1">
    <source>
        <dbReference type="ARBA" id="ARBA00022475"/>
    </source>
</evidence>
<dbReference type="InterPro" id="IPR008691">
    <property type="entry name" value="LpqH"/>
</dbReference>
<dbReference type="GO" id="GO:0016020">
    <property type="term" value="C:membrane"/>
    <property type="evidence" value="ECO:0007669"/>
    <property type="project" value="InterPro"/>
</dbReference>
<proteinExistence type="predicted"/>
<dbReference type="Proteomes" id="UP000466894">
    <property type="component" value="Chromosome"/>
</dbReference>
<protein>
    <recommendedName>
        <fullName evidence="8">Lipoprotein LppE</fullName>
    </recommendedName>
</protein>
<dbReference type="AlphaFoldDB" id="A0A7I7PJX2"/>
<evidence type="ECO:0000256" key="2">
    <source>
        <dbReference type="ARBA" id="ARBA00022729"/>
    </source>
</evidence>
<gene>
    <name evidence="6" type="ORF">MNVI_41380</name>
</gene>
<evidence type="ECO:0000313" key="6">
    <source>
        <dbReference type="EMBL" id="BBY08820.1"/>
    </source>
</evidence>
<evidence type="ECO:0008006" key="8">
    <source>
        <dbReference type="Google" id="ProtNLM"/>
    </source>
</evidence>
<name>A0A7I7PJX2_9MYCO</name>
<evidence type="ECO:0000256" key="4">
    <source>
        <dbReference type="ARBA" id="ARBA00023139"/>
    </source>
</evidence>
<organism evidence="6 7">
    <name type="scientific">Mycobacterium noviomagense</name>
    <dbReference type="NCBI Taxonomy" id="459858"/>
    <lineage>
        <taxon>Bacteria</taxon>
        <taxon>Bacillati</taxon>
        <taxon>Actinomycetota</taxon>
        <taxon>Actinomycetes</taxon>
        <taxon>Mycobacteriales</taxon>
        <taxon>Mycobacteriaceae</taxon>
        <taxon>Mycobacterium</taxon>
    </lineage>
</organism>
<keyword evidence="3" id="KW-0472">Membrane</keyword>
<dbReference type="Pfam" id="PF05481">
    <property type="entry name" value="Myco_19_kDa"/>
    <property type="match status" value="1"/>
</dbReference>